<evidence type="ECO:0000256" key="1">
    <source>
        <dbReference type="ARBA" id="ARBA00004196"/>
    </source>
</evidence>
<dbReference type="InterPro" id="IPR011990">
    <property type="entry name" value="TPR-like_helical_dom_sf"/>
</dbReference>
<keyword evidence="5" id="KW-0472">Membrane</keyword>
<name>A0A2U1U475_9GAMM</name>
<dbReference type="AlphaFoldDB" id="A0A2U1U475"/>
<dbReference type="GO" id="GO:0005886">
    <property type="term" value="C:plasma membrane"/>
    <property type="evidence" value="ECO:0007669"/>
    <property type="project" value="TreeGrafter"/>
</dbReference>
<dbReference type="SUPFAM" id="SSF48452">
    <property type="entry name" value="TPR-like"/>
    <property type="match status" value="1"/>
</dbReference>
<evidence type="ECO:0000256" key="3">
    <source>
        <dbReference type="ARBA" id="ARBA00022748"/>
    </source>
</evidence>
<sequence length="289" mass="32372">MILLTTTIILSLAAVTALLLAPWSTRDACDRDAINRALYRHRLRELAADAASDAERAGMVEELQQTLLQDIPGKPAAQRRPVSRWALLPGIMLLAAISLGLFWKTASVNRVQEWRQVVRQTPALMQRVMDPQTESLTLEELARLGLGLRSRLETRPDDPQEWWLLGRIAGVLDNAAMAVQAFGQAYQRDPHNAELKLDYAELLLRSANPRESQRGEAMLRELLHSDTVSVRALSLLAFHAYEGQRYREAIDAWQTMLRLLPLNDTRRAVIERSIIQAKEGLASGASAGR</sequence>
<keyword evidence="2" id="KW-0677">Repeat</keyword>
<organism evidence="7 8">
    <name type="scientific">Brenneria corticis</name>
    <dbReference type="NCBI Taxonomy" id="2173106"/>
    <lineage>
        <taxon>Bacteria</taxon>
        <taxon>Pseudomonadati</taxon>
        <taxon>Pseudomonadota</taxon>
        <taxon>Gammaproteobacteria</taxon>
        <taxon>Enterobacterales</taxon>
        <taxon>Pectobacteriaceae</taxon>
        <taxon>Brenneria</taxon>
    </lineage>
</organism>
<evidence type="ECO:0000313" key="8">
    <source>
        <dbReference type="Proteomes" id="UP000296159"/>
    </source>
</evidence>
<dbReference type="GO" id="GO:0030313">
    <property type="term" value="C:cell envelope"/>
    <property type="evidence" value="ECO:0007669"/>
    <property type="project" value="UniProtKB-SubCell"/>
</dbReference>
<dbReference type="Gene3D" id="1.25.40.10">
    <property type="entry name" value="Tetratricopeptide repeat domain"/>
    <property type="match status" value="1"/>
</dbReference>
<keyword evidence="3" id="KW-0201">Cytochrome c-type biogenesis</keyword>
<comment type="subcellular location">
    <subcellularLocation>
        <location evidence="1">Cell envelope</location>
    </subcellularLocation>
</comment>
<evidence type="ECO:0000259" key="6">
    <source>
        <dbReference type="Pfam" id="PF23914"/>
    </source>
</evidence>
<dbReference type="PANTHER" id="PTHR47870:SF1">
    <property type="entry name" value="CYTOCHROME C-TYPE BIOGENESIS PROTEIN CCMH"/>
    <property type="match status" value="1"/>
</dbReference>
<proteinExistence type="predicted"/>
<dbReference type="GO" id="GO:0017004">
    <property type="term" value="P:cytochrome complex assembly"/>
    <property type="evidence" value="ECO:0007669"/>
    <property type="project" value="UniProtKB-KW"/>
</dbReference>
<dbReference type="InterPro" id="IPR051263">
    <property type="entry name" value="C-type_cytochrome_biogenesis"/>
</dbReference>
<gene>
    <name evidence="7" type="primary">ccmI</name>
    <name evidence="7" type="ORF">DDT56_10330</name>
</gene>
<feature type="domain" description="Cytochrome c-type biogenesis protein H TPR" evidence="6">
    <location>
        <begin position="111"/>
        <end position="267"/>
    </location>
</feature>
<dbReference type="RefSeq" id="WP_136166353.1">
    <property type="nucleotide sequence ID" value="NZ_KZ819077.1"/>
</dbReference>
<dbReference type="InterPro" id="IPR056413">
    <property type="entry name" value="TPR_CcmH_CycH"/>
</dbReference>
<dbReference type="Pfam" id="PF23914">
    <property type="entry name" value="TPR_CcmH_CycH"/>
    <property type="match status" value="1"/>
</dbReference>
<dbReference type="InterPro" id="IPR017560">
    <property type="entry name" value="Cyt_c_biogenesis_CcmI"/>
</dbReference>
<evidence type="ECO:0000256" key="5">
    <source>
        <dbReference type="SAM" id="Phobius"/>
    </source>
</evidence>
<keyword evidence="5" id="KW-0812">Transmembrane</keyword>
<reference evidence="7 8" key="1">
    <citation type="submission" date="2018-04" db="EMBL/GenBank/DDBJ databases">
        <title>Brenneria corticis sp.nov.</title>
        <authorList>
            <person name="Li Y."/>
        </authorList>
    </citation>
    <scope>NUCLEOTIDE SEQUENCE [LARGE SCALE GENOMIC DNA]</scope>
    <source>
        <strain evidence="7 8">CFCC 11842</strain>
    </source>
</reference>
<evidence type="ECO:0000256" key="2">
    <source>
        <dbReference type="ARBA" id="ARBA00022737"/>
    </source>
</evidence>
<evidence type="ECO:0000313" key="7">
    <source>
        <dbReference type="EMBL" id="PWC16460.1"/>
    </source>
</evidence>
<protein>
    <submittedName>
        <fullName evidence="7">C-type cytochrome biogenesis protein CcmI</fullName>
    </submittedName>
</protein>
<keyword evidence="4" id="KW-0802">TPR repeat</keyword>
<feature type="transmembrane region" description="Helical" evidence="5">
    <location>
        <begin position="85"/>
        <end position="103"/>
    </location>
</feature>
<dbReference type="Proteomes" id="UP000296159">
    <property type="component" value="Unassembled WGS sequence"/>
</dbReference>
<evidence type="ECO:0000256" key="4">
    <source>
        <dbReference type="ARBA" id="ARBA00022803"/>
    </source>
</evidence>
<accession>A0A2U1U475</accession>
<dbReference type="NCBIfam" id="TIGR03142">
    <property type="entry name" value="cytochro_ccmI"/>
    <property type="match status" value="1"/>
</dbReference>
<keyword evidence="8" id="KW-1185">Reference proteome</keyword>
<keyword evidence="5" id="KW-1133">Transmembrane helix</keyword>
<dbReference type="EMBL" id="QDKH01000009">
    <property type="protein sequence ID" value="PWC16460.1"/>
    <property type="molecule type" value="Genomic_DNA"/>
</dbReference>
<comment type="caution">
    <text evidence="7">The sequence shown here is derived from an EMBL/GenBank/DDBJ whole genome shotgun (WGS) entry which is preliminary data.</text>
</comment>
<dbReference type="PANTHER" id="PTHR47870">
    <property type="entry name" value="CYTOCHROME C-TYPE BIOGENESIS PROTEIN CCMH"/>
    <property type="match status" value="1"/>
</dbReference>